<proteinExistence type="predicted"/>
<gene>
    <name evidence="2" type="ORF">TPSB3V08_LOCUS9428</name>
</gene>
<protein>
    <submittedName>
        <fullName evidence="2">Uncharacterized protein</fullName>
    </submittedName>
</protein>
<evidence type="ECO:0000313" key="2">
    <source>
        <dbReference type="EMBL" id="CAD7414064.1"/>
    </source>
</evidence>
<sequence>MVVCNKECVSNVCSYLGIPVQNICSEVNCEVPLIGGLKNHNPLKGFGTIIITLAKDHKCQQFGKSEEDEALVRQWVEYTACYVNYSDIRTTAIQVLKVELEEVKPHSCGGRVENHLGIITPSSPDRDSNLDLPVLSSQAQHDKRVSQLRHRGGFNTRKDSSARVATDNI</sequence>
<reference evidence="2" key="1">
    <citation type="submission" date="2020-11" db="EMBL/GenBank/DDBJ databases">
        <authorList>
            <person name="Tran Van P."/>
        </authorList>
    </citation>
    <scope>NUCLEOTIDE SEQUENCE</scope>
</reference>
<name>A0A7R9H9J6_TIMPO</name>
<organism evidence="2">
    <name type="scientific">Timema poppense</name>
    <name type="common">Walking stick</name>
    <dbReference type="NCBI Taxonomy" id="170557"/>
    <lineage>
        <taxon>Eukaryota</taxon>
        <taxon>Metazoa</taxon>
        <taxon>Ecdysozoa</taxon>
        <taxon>Arthropoda</taxon>
        <taxon>Hexapoda</taxon>
        <taxon>Insecta</taxon>
        <taxon>Pterygota</taxon>
        <taxon>Neoptera</taxon>
        <taxon>Polyneoptera</taxon>
        <taxon>Phasmatodea</taxon>
        <taxon>Timematodea</taxon>
        <taxon>Timematoidea</taxon>
        <taxon>Timematidae</taxon>
        <taxon>Timema</taxon>
    </lineage>
</organism>
<dbReference type="AlphaFoldDB" id="A0A7R9H9J6"/>
<accession>A0A7R9H9J6</accession>
<evidence type="ECO:0000256" key="1">
    <source>
        <dbReference type="SAM" id="MobiDB-lite"/>
    </source>
</evidence>
<dbReference type="EMBL" id="OD007515">
    <property type="protein sequence ID" value="CAD7414064.1"/>
    <property type="molecule type" value="Genomic_DNA"/>
</dbReference>
<feature type="region of interest" description="Disordered" evidence="1">
    <location>
        <begin position="138"/>
        <end position="169"/>
    </location>
</feature>